<accession>A0AAV5K553</accession>
<proteinExistence type="predicted"/>
<protein>
    <submittedName>
        <fullName evidence="2">Uncharacterized protein</fullName>
    </submittedName>
</protein>
<evidence type="ECO:0000313" key="2">
    <source>
        <dbReference type="EMBL" id="GKV21282.1"/>
    </source>
</evidence>
<evidence type="ECO:0000313" key="3">
    <source>
        <dbReference type="Proteomes" id="UP001054252"/>
    </source>
</evidence>
<keyword evidence="1" id="KW-0812">Transmembrane</keyword>
<organism evidence="2 3">
    <name type="scientific">Rubroshorea leprosula</name>
    <dbReference type="NCBI Taxonomy" id="152421"/>
    <lineage>
        <taxon>Eukaryota</taxon>
        <taxon>Viridiplantae</taxon>
        <taxon>Streptophyta</taxon>
        <taxon>Embryophyta</taxon>
        <taxon>Tracheophyta</taxon>
        <taxon>Spermatophyta</taxon>
        <taxon>Magnoliopsida</taxon>
        <taxon>eudicotyledons</taxon>
        <taxon>Gunneridae</taxon>
        <taxon>Pentapetalae</taxon>
        <taxon>rosids</taxon>
        <taxon>malvids</taxon>
        <taxon>Malvales</taxon>
        <taxon>Dipterocarpaceae</taxon>
        <taxon>Rubroshorea</taxon>
    </lineage>
</organism>
<name>A0AAV5K553_9ROSI</name>
<keyword evidence="1" id="KW-1133">Transmembrane helix</keyword>
<sequence>MANAAWVCDLNSGDQSEDRCTIVDDSMVDKRFRDGDSQLVDGLCIVTGEVTSEFPGLLIKTRAVWKNFLEIKGKAFLAKRPNQCSVPTGGKQLRGGLTGSRSCVLGFIISVVSYGGNWEEEYTVKLLRMSDEGTLKGLVFACFCLDLVATQVERGGGSLKLTTKEIRVLMLLVGAKGWDLPWSVMGKNRFILDERWCMGQVSRRSGIIIFLAIALGKSIFILILVLVALTSTAPTLLSQSSSLVLLDASFRRTVLTVGCKVGEGRGQNLVASSF</sequence>
<dbReference type="AlphaFoldDB" id="A0AAV5K553"/>
<comment type="caution">
    <text evidence="2">The sequence shown here is derived from an EMBL/GenBank/DDBJ whole genome shotgun (WGS) entry which is preliminary data.</text>
</comment>
<gene>
    <name evidence="2" type="ORF">SLEP1_g31274</name>
</gene>
<reference evidence="2 3" key="1">
    <citation type="journal article" date="2021" name="Commun. Biol.">
        <title>The genome of Shorea leprosula (Dipterocarpaceae) highlights the ecological relevance of drought in aseasonal tropical rainforests.</title>
        <authorList>
            <person name="Ng K.K.S."/>
            <person name="Kobayashi M.J."/>
            <person name="Fawcett J.A."/>
            <person name="Hatakeyama M."/>
            <person name="Paape T."/>
            <person name="Ng C.H."/>
            <person name="Ang C.C."/>
            <person name="Tnah L.H."/>
            <person name="Lee C.T."/>
            <person name="Nishiyama T."/>
            <person name="Sese J."/>
            <person name="O'Brien M.J."/>
            <person name="Copetti D."/>
            <person name="Mohd Noor M.I."/>
            <person name="Ong R.C."/>
            <person name="Putra M."/>
            <person name="Sireger I.Z."/>
            <person name="Indrioko S."/>
            <person name="Kosugi Y."/>
            <person name="Izuno A."/>
            <person name="Isagi Y."/>
            <person name="Lee S.L."/>
            <person name="Shimizu K.K."/>
        </authorList>
    </citation>
    <scope>NUCLEOTIDE SEQUENCE [LARGE SCALE GENOMIC DNA]</scope>
    <source>
        <strain evidence="2">214</strain>
    </source>
</reference>
<evidence type="ECO:0000256" key="1">
    <source>
        <dbReference type="SAM" id="Phobius"/>
    </source>
</evidence>
<keyword evidence="3" id="KW-1185">Reference proteome</keyword>
<feature type="transmembrane region" description="Helical" evidence="1">
    <location>
        <begin position="207"/>
        <end position="229"/>
    </location>
</feature>
<dbReference type="EMBL" id="BPVZ01000057">
    <property type="protein sequence ID" value="GKV21282.1"/>
    <property type="molecule type" value="Genomic_DNA"/>
</dbReference>
<dbReference type="Proteomes" id="UP001054252">
    <property type="component" value="Unassembled WGS sequence"/>
</dbReference>
<keyword evidence="1" id="KW-0472">Membrane</keyword>